<dbReference type="EMBL" id="JARXVQ010000001">
    <property type="protein sequence ID" value="MDH6181369.1"/>
    <property type="molecule type" value="Genomic_DNA"/>
</dbReference>
<dbReference type="Gene3D" id="1.10.30.50">
    <property type="match status" value="1"/>
</dbReference>
<reference evidence="4 5" key="1">
    <citation type="submission" date="2023-04" db="EMBL/GenBank/DDBJ databases">
        <title>Genome Encyclopedia of Bacteria and Archaea VI: Functional Genomics of Type Strains.</title>
        <authorList>
            <person name="Whitman W."/>
        </authorList>
    </citation>
    <scope>NUCLEOTIDE SEQUENCE [LARGE SCALE GENOMIC DNA]</scope>
    <source>
        <strain evidence="4 5">SG_E_30_P1</strain>
    </source>
</reference>
<dbReference type="InterPro" id="IPR003615">
    <property type="entry name" value="HNH_nuc"/>
</dbReference>
<feature type="region of interest" description="Disordered" evidence="2">
    <location>
        <begin position="429"/>
        <end position="455"/>
    </location>
</feature>
<protein>
    <recommendedName>
        <fullName evidence="3">HNH nuclease domain-containing protein</fullName>
    </recommendedName>
</protein>
<proteinExistence type="inferred from homology"/>
<evidence type="ECO:0000256" key="1">
    <source>
        <dbReference type="ARBA" id="ARBA00023450"/>
    </source>
</evidence>
<comment type="similarity">
    <text evidence="1">Belongs to the Rv1128c/1148c/1588c/1702c/1945/3466 family.</text>
</comment>
<dbReference type="SMART" id="SM00507">
    <property type="entry name" value="HNHc"/>
    <property type="match status" value="1"/>
</dbReference>
<evidence type="ECO:0000259" key="3">
    <source>
        <dbReference type="SMART" id="SM00507"/>
    </source>
</evidence>
<evidence type="ECO:0000313" key="5">
    <source>
        <dbReference type="Proteomes" id="UP001160142"/>
    </source>
</evidence>
<dbReference type="InterPro" id="IPR003870">
    <property type="entry name" value="DUF222"/>
</dbReference>
<gene>
    <name evidence="4" type="ORF">M2152_001551</name>
</gene>
<organism evidence="4 5">
    <name type="scientific">Antiquaquibacter oligotrophicus</name>
    <dbReference type="NCBI Taxonomy" id="2880260"/>
    <lineage>
        <taxon>Bacteria</taxon>
        <taxon>Bacillati</taxon>
        <taxon>Actinomycetota</taxon>
        <taxon>Actinomycetes</taxon>
        <taxon>Micrococcales</taxon>
        <taxon>Microbacteriaceae</taxon>
        <taxon>Antiquaquibacter</taxon>
    </lineage>
</organism>
<comment type="caution">
    <text evidence="4">The sequence shown here is derived from an EMBL/GenBank/DDBJ whole genome shotgun (WGS) entry which is preliminary data.</text>
</comment>
<feature type="domain" description="HNH nuclease" evidence="3">
    <location>
        <begin position="354"/>
        <end position="406"/>
    </location>
</feature>
<dbReference type="Pfam" id="PF02720">
    <property type="entry name" value="DUF222"/>
    <property type="match status" value="1"/>
</dbReference>
<dbReference type="CDD" id="cd00085">
    <property type="entry name" value="HNHc"/>
    <property type="match status" value="1"/>
</dbReference>
<keyword evidence="5" id="KW-1185">Reference proteome</keyword>
<name>A0ABT6KNC5_9MICO</name>
<dbReference type="RefSeq" id="WP_322133686.1">
    <property type="nucleotide sequence ID" value="NZ_CP085036.1"/>
</dbReference>
<dbReference type="Pfam" id="PF01844">
    <property type="entry name" value="HNH"/>
    <property type="match status" value="1"/>
</dbReference>
<evidence type="ECO:0000256" key="2">
    <source>
        <dbReference type="SAM" id="MobiDB-lite"/>
    </source>
</evidence>
<sequence length="455" mass="49034">MTSTTASYAELADLSVAFTPPSPAGLNDAGLLSAKRELAEIRRRLDAADSLVSAEIANRSRPDLGYDGLAQRLGARTPEHLIQRVAGVSKKDARTQIRVGTLVTGLTDAAAPVDPWLRGVASAVAAGSLSLDAADAIRTGLGSAGSGVTVVALTAAADQLLREARELTVERLGARARELRASLDLEHVAEREELLRSKRYLHLIPRADGMTRLDGLLDPESTARLKAVYDAATSPRRGGPRFVDPTSIAQADALIDDTRTTEQIALDTFLVLLELGTQADVSTFIGARKPAVQVLVTKADLDQHTGMAFIEGESEALSVATAERHVCESGAVPILMDDGQVINLGRELRLFNRRQRIALAARDGGCIWPGCDRPPSWCEAHHIVEWSRDGRTDIADGVLLCRHHHMLVHNNHWTVVRYGNRYAIVPPASIDPTRTPRAAQTKSPAARRLMSQAGR</sequence>
<dbReference type="Proteomes" id="UP001160142">
    <property type="component" value="Unassembled WGS sequence"/>
</dbReference>
<evidence type="ECO:0000313" key="4">
    <source>
        <dbReference type="EMBL" id="MDH6181369.1"/>
    </source>
</evidence>
<accession>A0ABT6KNC5</accession>
<dbReference type="InterPro" id="IPR002711">
    <property type="entry name" value="HNH"/>
</dbReference>